<evidence type="ECO:0000256" key="1">
    <source>
        <dbReference type="ARBA" id="ARBA00009394"/>
    </source>
</evidence>
<dbReference type="InterPro" id="IPR036348">
    <property type="entry name" value="WIBG_N_sf"/>
</dbReference>
<feature type="compositionally biased region" description="Basic and acidic residues" evidence="4">
    <location>
        <begin position="99"/>
        <end position="111"/>
    </location>
</feature>
<feature type="coiled-coil region" evidence="3">
    <location>
        <begin position="140"/>
        <end position="170"/>
    </location>
</feature>
<dbReference type="EMBL" id="GEDC01009911">
    <property type="protein sequence ID" value="JAS27387.1"/>
    <property type="molecule type" value="Transcribed_RNA"/>
</dbReference>
<gene>
    <name evidence="6" type="ORF">g.23720</name>
</gene>
<organism evidence="6">
    <name type="scientific">Clastoptera arizonana</name>
    <name type="common">Arizona spittle bug</name>
    <dbReference type="NCBI Taxonomy" id="38151"/>
    <lineage>
        <taxon>Eukaryota</taxon>
        <taxon>Metazoa</taxon>
        <taxon>Ecdysozoa</taxon>
        <taxon>Arthropoda</taxon>
        <taxon>Hexapoda</taxon>
        <taxon>Insecta</taxon>
        <taxon>Pterygota</taxon>
        <taxon>Neoptera</taxon>
        <taxon>Paraneoptera</taxon>
        <taxon>Hemiptera</taxon>
        <taxon>Auchenorrhyncha</taxon>
        <taxon>Cercopoidea</taxon>
        <taxon>Clastopteridae</taxon>
        <taxon>Clastoptera</taxon>
    </lineage>
</organism>
<proteinExistence type="inferred from homology"/>
<dbReference type="GO" id="GO:0003723">
    <property type="term" value="F:RNA binding"/>
    <property type="evidence" value="ECO:0007669"/>
    <property type="project" value="TreeGrafter"/>
</dbReference>
<dbReference type="InterPro" id="IPR015362">
    <property type="entry name" value="WIBG_mago-bd"/>
</dbReference>
<dbReference type="Pfam" id="PF09282">
    <property type="entry name" value="Mago-bind"/>
    <property type="match status" value="1"/>
</dbReference>
<evidence type="ECO:0000256" key="4">
    <source>
        <dbReference type="SAM" id="MobiDB-lite"/>
    </source>
</evidence>
<dbReference type="InterPro" id="IPR039333">
    <property type="entry name" value="PYM1"/>
</dbReference>
<evidence type="ECO:0000256" key="2">
    <source>
        <dbReference type="ARBA" id="ARBA00018898"/>
    </source>
</evidence>
<dbReference type="SUPFAM" id="SSF101931">
    <property type="entry name" value="Pym (Within the bgcn gene intron protein, WIBG), N-terminal domain"/>
    <property type="match status" value="1"/>
</dbReference>
<dbReference type="PANTHER" id="PTHR22959">
    <property type="entry name" value="PYM PROTEIN"/>
    <property type="match status" value="1"/>
</dbReference>
<dbReference type="GO" id="GO:0035145">
    <property type="term" value="C:exon-exon junction complex"/>
    <property type="evidence" value="ECO:0007669"/>
    <property type="project" value="TreeGrafter"/>
</dbReference>
<dbReference type="PANTHER" id="PTHR22959:SF0">
    <property type="entry name" value="PARTNER OF Y14 AND MAGO"/>
    <property type="match status" value="1"/>
</dbReference>
<protein>
    <recommendedName>
        <fullName evidence="2">Partner of Y14 and mago</fullName>
    </recommendedName>
</protein>
<feature type="region of interest" description="Disordered" evidence="4">
    <location>
        <begin position="83"/>
        <end position="111"/>
    </location>
</feature>
<evidence type="ECO:0000256" key="3">
    <source>
        <dbReference type="SAM" id="Coils"/>
    </source>
</evidence>
<dbReference type="GO" id="GO:1903259">
    <property type="term" value="P:exon-exon junction complex disassembly"/>
    <property type="evidence" value="ECO:0007669"/>
    <property type="project" value="InterPro"/>
</dbReference>
<dbReference type="SMART" id="SM01273">
    <property type="entry name" value="Mago-bind"/>
    <property type="match status" value="1"/>
</dbReference>
<keyword evidence="3" id="KW-0175">Coiled coil</keyword>
<dbReference type="AlphaFoldDB" id="A0A1B6DNZ9"/>
<comment type="similarity">
    <text evidence="1">Belongs to the pym family.</text>
</comment>
<evidence type="ECO:0000259" key="5">
    <source>
        <dbReference type="SMART" id="SM01273"/>
    </source>
</evidence>
<dbReference type="GO" id="GO:0005737">
    <property type="term" value="C:cytoplasm"/>
    <property type="evidence" value="ECO:0007669"/>
    <property type="project" value="TreeGrafter"/>
</dbReference>
<sequence>MASADKDESGSFIPATQRPDGTWRKARRVKDGYVPQEEVPLYESKGKQWASRQTNYIPGLDPTLIQAKQQVVERGKVSIPGLILDSEEKKKKKKKKKKATEEKEITKTPKSDTKIENVKVEVKKPIPENLSVNIDPVKRLRNLKKKLREIEALESNMSIKNLDKDQLEKVNRKTEVLSEILAIELSIPA</sequence>
<reference evidence="6" key="1">
    <citation type="submission" date="2015-12" db="EMBL/GenBank/DDBJ databases">
        <title>De novo transcriptome assembly of four potential Pierce s Disease insect vectors from Arizona vineyards.</title>
        <authorList>
            <person name="Tassone E.E."/>
        </authorList>
    </citation>
    <scope>NUCLEOTIDE SEQUENCE</scope>
</reference>
<accession>A0A1B6DNZ9</accession>
<name>A0A1B6DNZ9_9HEMI</name>
<evidence type="ECO:0000313" key="6">
    <source>
        <dbReference type="EMBL" id="JAS27387.1"/>
    </source>
</evidence>
<feature type="domain" description="WIBG Mago-binding" evidence="5">
    <location>
        <begin position="9"/>
        <end position="35"/>
    </location>
</feature>
<feature type="region of interest" description="Disordered" evidence="4">
    <location>
        <begin position="1"/>
        <end position="29"/>
    </location>
</feature>